<name>A0A4R6EXX4_SCAGO</name>
<protein>
    <submittedName>
        <fullName evidence="1">Uncharacterized protein</fullName>
    </submittedName>
</protein>
<accession>A0A4R6EXX4</accession>
<dbReference type="AlphaFoldDB" id="A0A4R6EXX4"/>
<dbReference type="RefSeq" id="WP_133460119.1">
    <property type="nucleotide sequence ID" value="NZ_CACSIW010000003.1"/>
</dbReference>
<dbReference type="OrthoDB" id="6533705at2"/>
<reference evidence="1 2" key="1">
    <citation type="submission" date="2019-03" db="EMBL/GenBank/DDBJ databases">
        <title>Genomic analyses of the natural microbiome of Caenorhabditis elegans.</title>
        <authorList>
            <person name="Samuel B."/>
        </authorList>
    </citation>
    <scope>NUCLEOTIDE SEQUENCE [LARGE SCALE GENOMIC DNA]</scope>
    <source>
        <strain evidence="1 2">BIGb0156</strain>
    </source>
</reference>
<sequence>MEQLRAELSHLLGEKLSRVECVSEKTDSSLWSLYDAQGHPMPLLARSFTTPGLAQQMAWKISTLARSGTVRMPVVYGVLTHEEHPGPDILLLERLRGVPVEAPARTPDRWEQLKDQIVEGLLAWHRQDSGGCVGTVDSTQENLWPLWYRQRVEMLWSTLNLYHNTGLTMQDKRILFRTRECLPALFDGFNDNCVMVHGNFTLRSMLKDSRSDQLLAMVGPGIMLWAPREYELFRLSESGLAEGLLWHYLQRAPVSESFLWRRWLYLLWDEVAQLVNTGRFNRANFDLASKSLLPWLA</sequence>
<dbReference type="EMBL" id="SNVX01000001">
    <property type="protein sequence ID" value="TDN64664.1"/>
    <property type="molecule type" value="Genomic_DNA"/>
</dbReference>
<gene>
    <name evidence="1" type="ORF">EC847_101596</name>
</gene>
<comment type="caution">
    <text evidence="1">The sequence shown here is derived from an EMBL/GenBank/DDBJ whole genome shotgun (WGS) entry which is preliminary data.</text>
</comment>
<evidence type="ECO:0000313" key="2">
    <source>
        <dbReference type="Proteomes" id="UP000295530"/>
    </source>
</evidence>
<dbReference type="Proteomes" id="UP000295530">
    <property type="component" value="Unassembled WGS sequence"/>
</dbReference>
<proteinExistence type="predicted"/>
<dbReference type="InterPro" id="IPR011009">
    <property type="entry name" value="Kinase-like_dom_sf"/>
</dbReference>
<dbReference type="NCBIfam" id="NF007890">
    <property type="entry name" value="PRK10593.1"/>
    <property type="match status" value="1"/>
</dbReference>
<organism evidence="1 2">
    <name type="scientific">Scandinavium goeteborgense</name>
    <dbReference type="NCBI Taxonomy" id="1851514"/>
    <lineage>
        <taxon>Bacteria</taxon>
        <taxon>Pseudomonadati</taxon>
        <taxon>Pseudomonadota</taxon>
        <taxon>Gammaproteobacteria</taxon>
        <taxon>Enterobacterales</taxon>
        <taxon>Enterobacteriaceae</taxon>
        <taxon>Scandinavium</taxon>
    </lineage>
</organism>
<dbReference type="SUPFAM" id="SSF56112">
    <property type="entry name" value="Protein kinase-like (PK-like)"/>
    <property type="match status" value="1"/>
</dbReference>
<keyword evidence="2" id="KW-1185">Reference proteome</keyword>
<evidence type="ECO:0000313" key="1">
    <source>
        <dbReference type="EMBL" id="TDN64664.1"/>
    </source>
</evidence>